<reference evidence="1 2" key="1">
    <citation type="journal article" date="2022" name="DNA Res.">
        <title>Chromosomal-level genome assembly of the orchid tree Bauhinia variegata (Leguminosae; Cercidoideae) supports the allotetraploid origin hypothesis of Bauhinia.</title>
        <authorList>
            <person name="Zhong Y."/>
            <person name="Chen Y."/>
            <person name="Zheng D."/>
            <person name="Pang J."/>
            <person name="Liu Y."/>
            <person name="Luo S."/>
            <person name="Meng S."/>
            <person name="Qian L."/>
            <person name="Wei D."/>
            <person name="Dai S."/>
            <person name="Zhou R."/>
        </authorList>
    </citation>
    <scope>NUCLEOTIDE SEQUENCE [LARGE SCALE GENOMIC DNA]</scope>
    <source>
        <strain evidence="1">BV-YZ2020</strain>
    </source>
</reference>
<gene>
    <name evidence="1" type="ORF">L6164_018755</name>
</gene>
<accession>A0ACB9NCX2</accession>
<keyword evidence="2" id="KW-1185">Reference proteome</keyword>
<sequence>MKARTRATKTAKSLARRREGKWVSKRVSRSARSLVSTGAVSTSGTPPSGSTRIVSRLGSNWLEAQVQDGLLFTHVRLEYDGYPKSSAETPNIEF</sequence>
<protein>
    <submittedName>
        <fullName evidence="1">Uncharacterized protein</fullName>
    </submittedName>
</protein>
<evidence type="ECO:0000313" key="2">
    <source>
        <dbReference type="Proteomes" id="UP000828941"/>
    </source>
</evidence>
<name>A0ACB9NCX2_BAUVA</name>
<organism evidence="1 2">
    <name type="scientific">Bauhinia variegata</name>
    <name type="common">Purple orchid tree</name>
    <name type="synonym">Phanera variegata</name>
    <dbReference type="NCBI Taxonomy" id="167791"/>
    <lineage>
        <taxon>Eukaryota</taxon>
        <taxon>Viridiplantae</taxon>
        <taxon>Streptophyta</taxon>
        <taxon>Embryophyta</taxon>
        <taxon>Tracheophyta</taxon>
        <taxon>Spermatophyta</taxon>
        <taxon>Magnoliopsida</taxon>
        <taxon>eudicotyledons</taxon>
        <taxon>Gunneridae</taxon>
        <taxon>Pentapetalae</taxon>
        <taxon>rosids</taxon>
        <taxon>fabids</taxon>
        <taxon>Fabales</taxon>
        <taxon>Fabaceae</taxon>
        <taxon>Cercidoideae</taxon>
        <taxon>Cercideae</taxon>
        <taxon>Bauhiniinae</taxon>
        <taxon>Bauhinia</taxon>
    </lineage>
</organism>
<dbReference type="EMBL" id="CM039432">
    <property type="protein sequence ID" value="KAI4334012.1"/>
    <property type="molecule type" value="Genomic_DNA"/>
</dbReference>
<proteinExistence type="predicted"/>
<evidence type="ECO:0000313" key="1">
    <source>
        <dbReference type="EMBL" id="KAI4334012.1"/>
    </source>
</evidence>
<dbReference type="Proteomes" id="UP000828941">
    <property type="component" value="Chromosome 7"/>
</dbReference>
<comment type="caution">
    <text evidence="1">The sequence shown here is derived from an EMBL/GenBank/DDBJ whole genome shotgun (WGS) entry which is preliminary data.</text>
</comment>